<reference evidence="1 2" key="1">
    <citation type="submission" date="2020-08" db="EMBL/GenBank/DDBJ databases">
        <title>Genomic Encyclopedia of Type Strains, Phase IV (KMG-IV): sequencing the most valuable type-strain genomes for metagenomic binning, comparative biology and taxonomic classification.</title>
        <authorList>
            <person name="Goeker M."/>
        </authorList>
    </citation>
    <scope>NUCLEOTIDE SEQUENCE [LARGE SCALE GENOMIC DNA]</scope>
    <source>
        <strain evidence="1 2">DSM 104969</strain>
    </source>
</reference>
<proteinExistence type="predicted"/>
<dbReference type="AlphaFoldDB" id="A0A840CPL2"/>
<sequence length="98" mass="11693">METKYYSCKEKQELTDAFKKVTDLSELNNYDDWNISIDIVGKVNTTPSIYDEEGNIIEKNEPTWTDFLFNVIFVTNRYIDLFKDFKEENPETPFRKFA</sequence>
<name>A0A840CPL2_9BACT</name>
<dbReference type="EMBL" id="JACIEP010000010">
    <property type="protein sequence ID" value="MBB4037001.1"/>
    <property type="molecule type" value="Genomic_DNA"/>
</dbReference>
<keyword evidence="2" id="KW-1185">Reference proteome</keyword>
<organism evidence="1 2">
    <name type="scientific">Dysgonomonas hofstadii</name>
    <dbReference type="NCBI Taxonomy" id="637886"/>
    <lineage>
        <taxon>Bacteria</taxon>
        <taxon>Pseudomonadati</taxon>
        <taxon>Bacteroidota</taxon>
        <taxon>Bacteroidia</taxon>
        <taxon>Bacteroidales</taxon>
        <taxon>Dysgonomonadaceae</taxon>
        <taxon>Dysgonomonas</taxon>
    </lineage>
</organism>
<accession>A0A840CPL2</accession>
<comment type="caution">
    <text evidence="1">The sequence shown here is derived from an EMBL/GenBank/DDBJ whole genome shotgun (WGS) entry which is preliminary data.</text>
</comment>
<gene>
    <name evidence="1" type="ORF">GGR21_002915</name>
</gene>
<dbReference type="Proteomes" id="UP000555103">
    <property type="component" value="Unassembled WGS sequence"/>
</dbReference>
<evidence type="ECO:0000313" key="2">
    <source>
        <dbReference type="Proteomes" id="UP000555103"/>
    </source>
</evidence>
<protein>
    <submittedName>
        <fullName evidence="1">Uncharacterized protein</fullName>
    </submittedName>
</protein>
<dbReference type="RefSeq" id="WP_183307881.1">
    <property type="nucleotide sequence ID" value="NZ_JACIEP010000010.1"/>
</dbReference>
<evidence type="ECO:0000313" key="1">
    <source>
        <dbReference type="EMBL" id="MBB4037001.1"/>
    </source>
</evidence>